<keyword evidence="2" id="KW-1185">Reference proteome</keyword>
<evidence type="ECO:0000313" key="2">
    <source>
        <dbReference type="Proteomes" id="UP000238937"/>
    </source>
</evidence>
<accession>A0A2T1GEZ2</accession>
<reference evidence="1 2" key="1">
    <citation type="submission" date="2018-03" db="EMBL/GenBank/DDBJ databases">
        <title>The ancient ancestry and fast evolution of plastids.</title>
        <authorList>
            <person name="Moore K.R."/>
            <person name="Magnabosco C."/>
            <person name="Momper L."/>
            <person name="Gold D.A."/>
            <person name="Bosak T."/>
            <person name="Fournier G.P."/>
        </authorList>
    </citation>
    <scope>NUCLEOTIDE SEQUENCE [LARGE SCALE GENOMIC DNA]</scope>
    <source>
        <strain evidence="1 2">CCALA 037</strain>
    </source>
</reference>
<dbReference type="InterPro" id="IPR013424">
    <property type="entry name" value="Ice-binding_C"/>
</dbReference>
<proteinExistence type="predicted"/>
<dbReference type="RefSeq" id="WP_106305128.1">
    <property type="nucleotide sequence ID" value="NZ_PVWO01000143.1"/>
</dbReference>
<organism evidence="1 2">
    <name type="scientific">Chamaesiphon polymorphus CCALA 037</name>
    <dbReference type="NCBI Taxonomy" id="2107692"/>
    <lineage>
        <taxon>Bacteria</taxon>
        <taxon>Bacillati</taxon>
        <taxon>Cyanobacteriota</taxon>
        <taxon>Cyanophyceae</taxon>
        <taxon>Gomontiellales</taxon>
        <taxon>Chamaesiphonaceae</taxon>
        <taxon>Chamaesiphon</taxon>
    </lineage>
</organism>
<name>A0A2T1GEZ2_9CYAN</name>
<evidence type="ECO:0000313" key="1">
    <source>
        <dbReference type="EMBL" id="PSB56135.1"/>
    </source>
</evidence>
<dbReference type="NCBIfam" id="TIGR02595">
    <property type="entry name" value="PEP_CTERM"/>
    <property type="match status" value="1"/>
</dbReference>
<evidence type="ECO:0008006" key="3">
    <source>
        <dbReference type="Google" id="ProtNLM"/>
    </source>
</evidence>
<protein>
    <recommendedName>
        <fullName evidence="3">PEP-CTERM sorting domain-containing protein</fullName>
    </recommendedName>
</protein>
<sequence>MKKFTIATLLGITTATTGVTLVAPAYGASFTGSLADADAIASLPFTSTGAPLAFKSFSYNGGTNAAGSVIPAGGFSPRLTIFDSSGNYYTDGLNEYTAVEDLSFTATFSPGNYQAVISATGRFFDFPNKTNISEGFDGSGAFFGRTANYAVDIVAVSSATAVPEPSSLIGTTLAGLAAFKLKRKLSSSKK</sequence>
<comment type="caution">
    <text evidence="1">The sequence shown here is derived from an EMBL/GenBank/DDBJ whole genome shotgun (WGS) entry which is preliminary data.</text>
</comment>
<dbReference type="AlphaFoldDB" id="A0A2T1GEZ2"/>
<gene>
    <name evidence="1" type="ORF">C7B77_12855</name>
</gene>
<dbReference type="Proteomes" id="UP000238937">
    <property type="component" value="Unassembled WGS sequence"/>
</dbReference>
<dbReference type="EMBL" id="PVWO01000143">
    <property type="protein sequence ID" value="PSB56135.1"/>
    <property type="molecule type" value="Genomic_DNA"/>
</dbReference>
<dbReference type="NCBIfam" id="NF038127">
    <property type="entry name" value="FDP_fam"/>
    <property type="match status" value="1"/>
</dbReference>
<dbReference type="OrthoDB" id="573277at2"/>